<dbReference type="PANTHER" id="PTHR36414">
    <property type="entry name" value="PROTEIN SUR7"/>
    <property type="match status" value="1"/>
</dbReference>
<organism evidence="3 4">
    <name type="scientific">Ramularia collo-cygni</name>
    <dbReference type="NCBI Taxonomy" id="112498"/>
    <lineage>
        <taxon>Eukaryota</taxon>
        <taxon>Fungi</taxon>
        <taxon>Dikarya</taxon>
        <taxon>Ascomycota</taxon>
        <taxon>Pezizomycotina</taxon>
        <taxon>Dothideomycetes</taxon>
        <taxon>Dothideomycetidae</taxon>
        <taxon>Mycosphaerellales</taxon>
        <taxon>Mycosphaerellaceae</taxon>
        <taxon>Ramularia</taxon>
    </lineage>
</organism>
<sequence length="250" mass="26759">MAAGTRAILSLVAVILLAGGIVMQFFIVLSGLGTSPENKVFFLQSTTDGFNGQFHGGDVPNPVRWTWLAICGVDGSNNANCGPKGAAIPFDPRRNFGNDMLLGGNSYYYLSRVSWSFYIIALFFSVVAFLISVAAIVARLGAYLTGFFAFLAMASQAVAAALMTAWTVRGRNALNKSGQTASLGKYAYGFTWASFACFFIAMVLFCVGGGVGKDKSSSSKSYFGRKRSTRSRGSFVENGGTSTRVKDEYE</sequence>
<dbReference type="AlphaFoldDB" id="A0A2D3URJ9"/>
<keyword evidence="2" id="KW-0812">Transmembrane</keyword>
<feature type="transmembrane region" description="Helical" evidence="2">
    <location>
        <begin position="115"/>
        <end position="137"/>
    </location>
</feature>
<keyword evidence="4" id="KW-1185">Reference proteome</keyword>
<reference evidence="3 4" key="1">
    <citation type="submission" date="2016-03" db="EMBL/GenBank/DDBJ databases">
        <authorList>
            <person name="Ploux O."/>
        </authorList>
    </citation>
    <scope>NUCLEOTIDE SEQUENCE [LARGE SCALE GENOMIC DNA]</scope>
    <source>
        <strain evidence="3 4">URUG2</strain>
    </source>
</reference>
<name>A0A2D3URJ9_9PEZI</name>
<dbReference type="GO" id="GO:0031505">
    <property type="term" value="P:fungal-type cell wall organization"/>
    <property type="evidence" value="ECO:0007669"/>
    <property type="project" value="TreeGrafter"/>
</dbReference>
<evidence type="ECO:0000256" key="2">
    <source>
        <dbReference type="SAM" id="Phobius"/>
    </source>
</evidence>
<dbReference type="Gene3D" id="1.20.140.150">
    <property type="match status" value="1"/>
</dbReference>
<dbReference type="GO" id="GO:0030866">
    <property type="term" value="P:cortical actin cytoskeleton organization"/>
    <property type="evidence" value="ECO:0007669"/>
    <property type="project" value="TreeGrafter"/>
</dbReference>
<dbReference type="InterPro" id="IPR009571">
    <property type="entry name" value="SUR7/Rim9-like_fungi"/>
</dbReference>
<proteinExistence type="predicted"/>
<evidence type="ECO:0000313" key="4">
    <source>
        <dbReference type="Proteomes" id="UP000225277"/>
    </source>
</evidence>
<dbReference type="GO" id="GO:0005886">
    <property type="term" value="C:plasma membrane"/>
    <property type="evidence" value="ECO:0007669"/>
    <property type="project" value="InterPro"/>
</dbReference>
<feature type="transmembrane region" description="Helical" evidence="2">
    <location>
        <begin position="186"/>
        <end position="211"/>
    </location>
</feature>
<feature type="transmembrane region" description="Helical" evidence="2">
    <location>
        <begin position="144"/>
        <end position="166"/>
    </location>
</feature>
<dbReference type="GeneID" id="35596298"/>
<dbReference type="EMBL" id="FJUY01000001">
    <property type="protein sequence ID" value="CZT15070.1"/>
    <property type="molecule type" value="Genomic_DNA"/>
</dbReference>
<dbReference type="PANTHER" id="PTHR36414:SF1">
    <property type="entry name" value="PROTEIN SUR7"/>
    <property type="match status" value="1"/>
</dbReference>
<evidence type="ECO:0000256" key="1">
    <source>
        <dbReference type="SAM" id="MobiDB-lite"/>
    </source>
</evidence>
<feature type="region of interest" description="Disordered" evidence="1">
    <location>
        <begin position="213"/>
        <end position="250"/>
    </location>
</feature>
<dbReference type="OrthoDB" id="5419460at2759"/>
<dbReference type="Proteomes" id="UP000225277">
    <property type="component" value="Unassembled WGS sequence"/>
</dbReference>
<evidence type="ECO:0000313" key="3">
    <source>
        <dbReference type="EMBL" id="CZT15070.1"/>
    </source>
</evidence>
<feature type="transmembrane region" description="Helical" evidence="2">
    <location>
        <begin position="7"/>
        <end position="29"/>
    </location>
</feature>
<keyword evidence="2" id="KW-1133">Transmembrane helix</keyword>
<dbReference type="GO" id="GO:0005938">
    <property type="term" value="C:cell cortex"/>
    <property type="evidence" value="ECO:0007669"/>
    <property type="project" value="TreeGrafter"/>
</dbReference>
<dbReference type="RefSeq" id="XP_023621967.1">
    <property type="nucleotide sequence ID" value="XM_023766199.1"/>
</dbReference>
<protein>
    <submittedName>
        <fullName evidence="3">Uncharacterized protein</fullName>
    </submittedName>
</protein>
<dbReference type="Pfam" id="PF06687">
    <property type="entry name" value="SUR7"/>
    <property type="match status" value="1"/>
</dbReference>
<dbReference type="GO" id="GO:0032185">
    <property type="term" value="P:septin cytoskeleton organization"/>
    <property type="evidence" value="ECO:0007669"/>
    <property type="project" value="TreeGrafter"/>
</dbReference>
<gene>
    <name evidence="3" type="ORF">RCC_00975</name>
</gene>
<dbReference type="GO" id="GO:0006897">
    <property type="term" value="P:endocytosis"/>
    <property type="evidence" value="ECO:0007669"/>
    <property type="project" value="TreeGrafter"/>
</dbReference>
<dbReference type="GO" id="GO:0045121">
    <property type="term" value="C:membrane raft"/>
    <property type="evidence" value="ECO:0007669"/>
    <property type="project" value="TreeGrafter"/>
</dbReference>
<keyword evidence="2" id="KW-0472">Membrane</keyword>
<accession>A0A2D3URJ9</accession>